<dbReference type="InterPro" id="IPR056413">
    <property type="entry name" value="TPR_CcmH_CycH"/>
</dbReference>
<dbReference type="NCBIfam" id="TIGR03142">
    <property type="entry name" value="cytochro_ccmI"/>
    <property type="match status" value="1"/>
</dbReference>
<evidence type="ECO:0000313" key="4">
    <source>
        <dbReference type="EMBL" id="MDU9007056.1"/>
    </source>
</evidence>
<proteinExistence type="predicted"/>
<keyword evidence="2" id="KW-0812">Transmembrane</keyword>
<feature type="transmembrane region" description="Helical" evidence="2">
    <location>
        <begin position="92"/>
        <end position="112"/>
    </location>
</feature>
<evidence type="ECO:0000313" key="5">
    <source>
        <dbReference type="Proteomes" id="UP001255416"/>
    </source>
</evidence>
<sequence>MTFWIITSALALVIAATLALVLLRTRASASPAAAFDMQVYRDQLKDVERDLERGVIDAADANRVRTEISRRILSADSQIQLTRSGEVQSGPLSLVMAVLVGVALIGGTMMLYRSLGAPGHGDLGLDRRIELAETMRETRPSQAEAETSLPATPNQQEISAEYQTLMERLRETVKTRPDDLQGQMLLARNEAATGNFKAAVAAQADVLRIKGDAATAADYSDYATMLVLAAGGYVSPEAEQVLNRVLSEDPDNGHARYYTGLMMAQTGRPDLAFRIWNALLQDGPSDAPWIPPVRGQIEDMARRAGVEFMLPALPGPSAADVAAAGEMSETDRTEMIRGMVQGLSDRLASQGGTPPEWARLIGALGVLGETERAQAIYANAQEVFAGDDAALSVIEQAAGQAGLDQ</sequence>
<keyword evidence="2" id="KW-1133">Transmembrane helix</keyword>
<keyword evidence="1" id="KW-0201">Cytochrome c-type biogenesis</keyword>
<evidence type="ECO:0000259" key="3">
    <source>
        <dbReference type="Pfam" id="PF23914"/>
    </source>
</evidence>
<evidence type="ECO:0000256" key="2">
    <source>
        <dbReference type="SAM" id="Phobius"/>
    </source>
</evidence>
<reference evidence="5" key="1">
    <citation type="submission" date="2023-05" db="EMBL/GenBank/DDBJ databases">
        <title>Sedimentitalea sp. nov. JM2-8.</title>
        <authorList>
            <person name="Huang J."/>
        </authorList>
    </citation>
    <scope>NUCLEOTIDE SEQUENCE [LARGE SCALE GENOMIC DNA]</scope>
    <source>
        <strain evidence="5">KHS03</strain>
    </source>
</reference>
<organism evidence="4 5">
    <name type="scientific">Sedimentitalea todarodis</name>
    <dbReference type="NCBI Taxonomy" id="1631240"/>
    <lineage>
        <taxon>Bacteria</taxon>
        <taxon>Pseudomonadati</taxon>
        <taxon>Pseudomonadota</taxon>
        <taxon>Alphaproteobacteria</taxon>
        <taxon>Rhodobacterales</taxon>
        <taxon>Paracoccaceae</taxon>
        <taxon>Sedimentitalea</taxon>
    </lineage>
</organism>
<keyword evidence="2" id="KW-0472">Membrane</keyword>
<name>A0ABU3VLI5_9RHOB</name>
<keyword evidence="5" id="KW-1185">Reference proteome</keyword>
<dbReference type="SUPFAM" id="SSF48452">
    <property type="entry name" value="TPR-like"/>
    <property type="match status" value="1"/>
</dbReference>
<evidence type="ECO:0000256" key="1">
    <source>
        <dbReference type="ARBA" id="ARBA00022748"/>
    </source>
</evidence>
<protein>
    <submittedName>
        <fullName evidence="4">C-type cytochrome biogenesis protein CcmI</fullName>
    </submittedName>
</protein>
<dbReference type="InterPro" id="IPR017560">
    <property type="entry name" value="Cyt_c_biogenesis_CcmI"/>
</dbReference>
<accession>A0ABU3VLI5</accession>
<dbReference type="Pfam" id="PF23914">
    <property type="entry name" value="TPR_CcmH_CycH"/>
    <property type="match status" value="1"/>
</dbReference>
<dbReference type="Gene3D" id="1.25.40.10">
    <property type="entry name" value="Tetratricopeptide repeat domain"/>
    <property type="match status" value="1"/>
</dbReference>
<dbReference type="InterPro" id="IPR011990">
    <property type="entry name" value="TPR-like_helical_dom_sf"/>
</dbReference>
<dbReference type="Proteomes" id="UP001255416">
    <property type="component" value="Unassembled WGS sequence"/>
</dbReference>
<comment type="caution">
    <text evidence="4">The sequence shown here is derived from an EMBL/GenBank/DDBJ whole genome shotgun (WGS) entry which is preliminary data.</text>
</comment>
<gene>
    <name evidence="4" type="primary">ccmI</name>
    <name evidence="4" type="ORF">QO231_24860</name>
</gene>
<dbReference type="EMBL" id="JASMWN010000043">
    <property type="protein sequence ID" value="MDU9007056.1"/>
    <property type="molecule type" value="Genomic_DNA"/>
</dbReference>
<feature type="domain" description="Cytochrome c-type biogenesis protein H TPR" evidence="3">
    <location>
        <begin position="159"/>
        <end position="286"/>
    </location>
</feature>
<dbReference type="RefSeq" id="WP_316782635.1">
    <property type="nucleotide sequence ID" value="NZ_JASMWN010000043.1"/>
</dbReference>